<dbReference type="OrthoDB" id="6434569at2759"/>
<proteinExistence type="predicted"/>
<sequence length="42" mass="4944">MVDFFLVEQSSEKVVLSERCHQLRQTQEELKMEADGLSRQMS</sequence>
<protein>
    <submittedName>
        <fullName evidence="1">Uncharacterized protein</fullName>
    </submittedName>
</protein>
<dbReference type="Proteomes" id="UP000887013">
    <property type="component" value="Unassembled WGS sequence"/>
</dbReference>
<gene>
    <name evidence="1" type="ORF">NPIL_581601</name>
</gene>
<evidence type="ECO:0000313" key="1">
    <source>
        <dbReference type="EMBL" id="GFT20075.1"/>
    </source>
</evidence>
<evidence type="ECO:0000313" key="2">
    <source>
        <dbReference type="Proteomes" id="UP000887013"/>
    </source>
</evidence>
<keyword evidence="2" id="KW-1185">Reference proteome</keyword>
<organism evidence="1 2">
    <name type="scientific">Nephila pilipes</name>
    <name type="common">Giant wood spider</name>
    <name type="synonym">Nephila maculata</name>
    <dbReference type="NCBI Taxonomy" id="299642"/>
    <lineage>
        <taxon>Eukaryota</taxon>
        <taxon>Metazoa</taxon>
        <taxon>Ecdysozoa</taxon>
        <taxon>Arthropoda</taxon>
        <taxon>Chelicerata</taxon>
        <taxon>Arachnida</taxon>
        <taxon>Araneae</taxon>
        <taxon>Araneomorphae</taxon>
        <taxon>Entelegynae</taxon>
        <taxon>Araneoidea</taxon>
        <taxon>Nephilidae</taxon>
        <taxon>Nephila</taxon>
    </lineage>
</organism>
<name>A0A8X6TKK7_NEPPI</name>
<dbReference type="EMBL" id="BMAW01059209">
    <property type="protein sequence ID" value="GFT20075.1"/>
    <property type="molecule type" value="Genomic_DNA"/>
</dbReference>
<reference evidence="1" key="1">
    <citation type="submission" date="2020-08" db="EMBL/GenBank/DDBJ databases">
        <title>Multicomponent nature underlies the extraordinary mechanical properties of spider dragline silk.</title>
        <authorList>
            <person name="Kono N."/>
            <person name="Nakamura H."/>
            <person name="Mori M."/>
            <person name="Yoshida Y."/>
            <person name="Ohtoshi R."/>
            <person name="Malay A.D."/>
            <person name="Moran D.A.P."/>
            <person name="Tomita M."/>
            <person name="Numata K."/>
            <person name="Arakawa K."/>
        </authorList>
    </citation>
    <scope>NUCLEOTIDE SEQUENCE</scope>
</reference>
<comment type="caution">
    <text evidence="1">The sequence shown here is derived from an EMBL/GenBank/DDBJ whole genome shotgun (WGS) entry which is preliminary data.</text>
</comment>
<dbReference type="AlphaFoldDB" id="A0A8X6TKK7"/>
<accession>A0A8X6TKK7</accession>
<feature type="non-terminal residue" evidence="1">
    <location>
        <position position="42"/>
    </location>
</feature>